<name>A0A7R9J366_TIMCA</name>
<dbReference type="EMBL" id="OE180676">
    <property type="protein sequence ID" value="CAD7571737.1"/>
    <property type="molecule type" value="Genomic_DNA"/>
</dbReference>
<accession>A0A7R9J366</accession>
<protein>
    <submittedName>
        <fullName evidence="1">(California timema) hypothetical protein</fullName>
    </submittedName>
</protein>
<dbReference type="AlphaFoldDB" id="A0A7R9J366"/>
<reference evidence="1" key="1">
    <citation type="submission" date="2020-11" db="EMBL/GenBank/DDBJ databases">
        <authorList>
            <person name="Tran Van P."/>
        </authorList>
    </citation>
    <scope>NUCLEOTIDE SEQUENCE</scope>
</reference>
<gene>
    <name evidence="1" type="ORF">TCMB3V08_LOCUS4401</name>
</gene>
<proteinExistence type="predicted"/>
<evidence type="ECO:0000313" key="1">
    <source>
        <dbReference type="EMBL" id="CAD7571737.1"/>
    </source>
</evidence>
<sequence>MRAFSRWEHFYRRLRIIQTLYAMDPWGRLSSNSNRDLSTPLVPRFKAQARKRLFFMAVKSDSNSLYRIEDHMVWRMDT</sequence>
<organism evidence="1">
    <name type="scientific">Timema californicum</name>
    <name type="common">California timema</name>
    <name type="synonym">Walking stick</name>
    <dbReference type="NCBI Taxonomy" id="61474"/>
    <lineage>
        <taxon>Eukaryota</taxon>
        <taxon>Metazoa</taxon>
        <taxon>Ecdysozoa</taxon>
        <taxon>Arthropoda</taxon>
        <taxon>Hexapoda</taxon>
        <taxon>Insecta</taxon>
        <taxon>Pterygota</taxon>
        <taxon>Neoptera</taxon>
        <taxon>Polyneoptera</taxon>
        <taxon>Phasmatodea</taxon>
        <taxon>Timematodea</taxon>
        <taxon>Timematoidea</taxon>
        <taxon>Timematidae</taxon>
        <taxon>Timema</taxon>
    </lineage>
</organism>